<accession>E9J4N7</accession>
<organism>
    <name type="scientific">Solenopsis invicta</name>
    <name type="common">Red imported fire ant</name>
    <name type="synonym">Solenopsis wagneri</name>
    <dbReference type="NCBI Taxonomy" id="13686"/>
    <lineage>
        <taxon>Eukaryota</taxon>
        <taxon>Metazoa</taxon>
        <taxon>Ecdysozoa</taxon>
        <taxon>Arthropoda</taxon>
        <taxon>Hexapoda</taxon>
        <taxon>Insecta</taxon>
        <taxon>Pterygota</taxon>
        <taxon>Neoptera</taxon>
        <taxon>Endopterygota</taxon>
        <taxon>Hymenoptera</taxon>
        <taxon>Apocrita</taxon>
        <taxon>Aculeata</taxon>
        <taxon>Formicoidea</taxon>
        <taxon>Formicidae</taxon>
        <taxon>Myrmicinae</taxon>
        <taxon>Solenopsis</taxon>
    </lineage>
</organism>
<feature type="non-terminal residue" evidence="2">
    <location>
        <position position="105"/>
    </location>
</feature>
<dbReference type="EMBL" id="GL768111">
    <property type="protein sequence ID" value="EFZ12216.1"/>
    <property type="molecule type" value="Genomic_DNA"/>
</dbReference>
<protein>
    <submittedName>
        <fullName evidence="2">Uncharacterized protein</fullName>
    </submittedName>
</protein>
<dbReference type="AlphaFoldDB" id="E9J4N7"/>
<reference evidence="2" key="1">
    <citation type="journal article" date="2011" name="Proc. Natl. Acad. Sci. U.S.A.">
        <title>The genome of the fire ant Solenopsis invicta.</title>
        <authorList>
            <person name="Wurm Y."/>
            <person name="Wang J."/>
            <person name="Riba-Grognuz O."/>
            <person name="Corona M."/>
            <person name="Nygaard S."/>
            <person name="Hunt B.G."/>
            <person name="Ingram K.K."/>
            <person name="Falquet L."/>
            <person name="Nipitwattanaphon M."/>
            <person name="Gotzek D."/>
            <person name="Dijkstra M.B."/>
            <person name="Oettler J."/>
            <person name="Comtesse F."/>
            <person name="Shih C.J."/>
            <person name="Wu W.J."/>
            <person name="Yang C.C."/>
            <person name="Thomas J."/>
            <person name="Beaudoing E."/>
            <person name="Pradervand S."/>
            <person name="Flegel V."/>
            <person name="Cook E.D."/>
            <person name="Fabbretti R."/>
            <person name="Stockinger H."/>
            <person name="Long L."/>
            <person name="Farmerie W.G."/>
            <person name="Oakey J."/>
            <person name="Boomsma J.J."/>
            <person name="Pamilo P."/>
            <person name="Yi S.V."/>
            <person name="Heinze J."/>
            <person name="Goodisman M.A."/>
            <person name="Farinelli L."/>
            <person name="Harshman K."/>
            <person name="Hulo N."/>
            <person name="Cerutti L."/>
            <person name="Xenarios I."/>
            <person name="Shoemaker D."/>
            <person name="Keller L."/>
        </authorList>
    </citation>
    <scope>NUCLEOTIDE SEQUENCE [LARGE SCALE GENOMIC DNA]</scope>
</reference>
<proteinExistence type="predicted"/>
<evidence type="ECO:0000256" key="1">
    <source>
        <dbReference type="SAM" id="MobiDB-lite"/>
    </source>
</evidence>
<gene>
    <name evidence="2" type="ORF">SINV_01749</name>
</gene>
<feature type="region of interest" description="Disordered" evidence="1">
    <location>
        <begin position="42"/>
        <end position="72"/>
    </location>
</feature>
<name>E9J4N7_SOLIN</name>
<dbReference type="HOGENOM" id="CLU_2239949_0_0_1"/>
<sequence length="105" mass="12115">METPKEDWKQCKIKKILRQAAVDKVTMAMEFSDIESITPEEYKKSRRIQAKVRHSDNSCSSDDSSDRVPVKKRNTFKVLPPFSIIPNKDKTSRVVTTLCVKENPM</sequence>
<evidence type="ECO:0000313" key="2">
    <source>
        <dbReference type="EMBL" id="EFZ12216.1"/>
    </source>
</evidence>